<dbReference type="RefSeq" id="XP_026545819.1">
    <property type="nucleotide sequence ID" value="XM_026690034.1"/>
</dbReference>
<keyword evidence="3" id="KW-0964">Secreted</keyword>
<evidence type="ECO:0000256" key="2">
    <source>
        <dbReference type="ARBA" id="ARBA00010012"/>
    </source>
</evidence>
<reference evidence="7" key="1">
    <citation type="submission" date="2025-08" db="UniProtKB">
        <authorList>
            <consortium name="RefSeq"/>
        </authorList>
    </citation>
    <scope>IDENTIFICATION</scope>
</reference>
<dbReference type="GO" id="GO:0007218">
    <property type="term" value="P:neuropeptide signaling pathway"/>
    <property type="evidence" value="ECO:0007669"/>
    <property type="project" value="InterPro"/>
</dbReference>
<proteinExistence type="inferred from homology"/>
<dbReference type="Proteomes" id="UP000504612">
    <property type="component" value="Unplaced"/>
</dbReference>
<evidence type="ECO:0000256" key="3">
    <source>
        <dbReference type="ARBA" id="ARBA00022525"/>
    </source>
</evidence>
<keyword evidence="5" id="KW-0732">Signal</keyword>
<keyword evidence="6" id="KW-1185">Reference proteome</keyword>
<dbReference type="GeneID" id="113427519"/>
<protein>
    <submittedName>
        <fullName evidence="7">Neuromedin-B-like</fullName>
    </submittedName>
</protein>
<dbReference type="KEGG" id="nss:113427519"/>
<dbReference type="InterPro" id="IPR000874">
    <property type="entry name" value="Bombesin"/>
</dbReference>
<gene>
    <name evidence="7" type="primary">LOC113427519</name>
</gene>
<feature type="non-terminal residue" evidence="7">
    <location>
        <position position="122"/>
    </location>
</feature>
<evidence type="ECO:0000313" key="6">
    <source>
        <dbReference type="Proteomes" id="UP000504612"/>
    </source>
</evidence>
<feature type="chain" id="PRO_5026810116" evidence="5">
    <location>
        <begin position="28"/>
        <end position="122"/>
    </location>
</feature>
<comment type="similarity">
    <text evidence="2">Belongs to the bombesin/neuromedin-B/ranatensin family.</text>
</comment>
<comment type="subcellular location">
    <subcellularLocation>
        <location evidence="1">Secreted</location>
    </subcellularLocation>
</comment>
<organism evidence="6 7">
    <name type="scientific">Notechis scutatus</name>
    <name type="common">mainland tiger snake</name>
    <dbReference type="NCBI Taxonomy" id="8663"/>
    <lineage>
        <taxon>Eukaryota</taxon>
        <taxon>Metazoa</taxon>
        <taxon>Chordata</taxon>
        <taxon>Craniata</taxon>
        <taxon>Vertebrata</taxon>
        <taxon>Euteleostomi</taxon>
        <taxon>Lepidosauria</taxon>
        <taxon>Squamata</taxon>
        <taxon>Bifurcata</taxon>
        <taxon>Unidentata</taxon>
        <taxon>Episquamata</taxon>
        <taxon>Toxicofera</taxon>
        <taxon>Serpentes</taxon>
        <taxon>Colubroidea</taxon>
        <taxon>Elapidae</taxon>
        <taxon>Hydrophiinae</taxon>
        <taxon>Notechis</taxon>
    </lineage>
</organism>
<dbReference type="Pfam" id="PF02044">
    <property type="entry name" value="Bombesin"/>
    <property type="match status" value="1"/>
</dbReference>
<sequence>MARGGQAKSRSLRVGGVAFLILFSALSVSPSPAERRNGPIRLRENLWATGHFMGKKSPLSLIPLRSSSLERADPNHSPRAFSPAVTSIIDGMKDLLTGELLEILLQQKLLEENQGKMDPEEQ</sequence>
<dbReference type="GO" id="GO:0005576">
    <property type="term" value="C:extracellular region"/>
    <property type="evidence" value="ECO:0007669"/>
    <property type="project" value="UniProtKB-SubCell"/>
</dbReference>
<evidence type="ECO:0000256" key="4">
    <source>
        <dbReference type="ARBA" id="ARBA00022815"/>
    </source>
</evidence>
<dbReference type="PROSITE" id="PS00257">
    <property type="entry name" value="BOMBESIN"/>
    <property type="match status" value="1"/>
</dbReference>
<evidence type="ECO:0000256" key="1">
    <source>
        <dbReference type="ARBA" id="ARBA00004613"/>
    </source>
</evidence>
<name>A0A6J1W0I2_9SAUR</name>
<feature type="signal peptide" evidence="5">
    <location>
        <begin position="1"/>
        <end position="27"/>
    </location>
</feature>
<evidence type="ECO:0000313" key="7">
    <source>
        <dbReference type="RefSeq" id="XP_026545819.1"/>
    </source>
</evidence>
<keyword evidence="4" id="KW-0027">Amidation</keyword>
<accession>A0A6J1W0I2</accession>
<evidence type="ECO:0000256" key="5">
    <source>
        <dbReference type="SAM" id="SignalP"/>
    </source>
</evidence>
<dbReference type="AlphaFoldDB" id="A0A6J1W0I2"/>